<keyword evidence="11" id="KW-0223">Dioxygenase</keyword>
<evidence type="ECO:0000256" key="11">
    <source>
        <dbReference type="ARBA" id="ARBA00022964"/>
    </source>
</evidence>
<feature type="non-terminal residue" evidence="23">
    <location>
        <position position="853"/>
    </location>
</feature>
<comment type="catalytic activity">
    <reaction evidence="18">
        <text>N(6),N(6)-dimethyl-L-lysyl(36)-[histone H3] + 2 2-oxoglutarate + 2 O2 = L-lysyl(36)-[histone H3] + 2 formaldehyde + 2 succinate + 2 CO2</text>
        <dbReference type="Rhea" id="RHEA:42032"/>
        <dbReference type="Rhea" id="RHEA-COMP:9785"/>
        <dbReference type="Rhea" id="RHEA-COMP:9787"/>
        <dbReference type="ChEBI" id="CHEBI:15379"/>
        <dbReference type="ChEBI" id="CHEBI:16526"/>
        <dbReference type="ChEBI" id="CHEBI:16810"/>
        <dbReference type="ChEBI" id="CHEBI:16842"/>
        <dbReference type="ChEBI" id="CHEBI:29969"/>
        <dbReference type="ChEBI" id="CHEBI:30031"/>
        <dbReference type="ChEBI" id="CHEBI:61976"/>
        <dbReference type="EC" id="1.14.11.27"/>
    </reaction>
</comment>
<protein>
    <recommendedName>
        <fullName evidence="6">JmjC domain-containing histone demethylation protein 1</fullName>
        <ecNumber evidence="5">1.14.11.27</ecNumber>
    </recommendedName>
    <alternativeName>
        <fullName evidence="17">[Histone-H3]-lysine-36 demethylase 1</fullName>
    </alternativeName>
</protein>
<keyword evidence="8 19" id="KW-0863">Zinc-finger</keyword>
<dbReference type="SUPFAM" id="SSF51197">
    <property type="entry name" value="Clavaminate synthase-like"/>
    <property type="match status" value="1"/>
</dbReference>
<dbReference type="GO" id="GO:0008270">
    <property type="term" value="F:zinc ion binding"/>
    <property type="evidence" value="ECO:0007669"/>
    <property type="project" value="UniProtKB-KW"/>
</dbReference>
<evidence type="ECO:0000256" key="13">
    <source>
        <dbReference type="ARBA" id="ARBA00023004"/>
    </source>
</evidence>
<keyword evidence="9" id="KW-0862">Zinc</keyword>
<dbReference type="GO" id="GO:0140680">
    <property type="term" value="F:histone H3K36me/H3K36me2 demethylase activity"/>
    <property type="evidence" value="ECO:0007669"/>
    <property type="project" value="UniProtKB-EC"/>
</dbReference>
<feature type="domain" description="JmjC" evidence="22">
    <location>
        <begin position="279"/>
        <end position="437"/>
    </location>
</feature>
<dbReference type="InterPro" id="IPR050690">
    <property type="entry name" value="JHDM1_Histone_Demethylase"/>
</dbReference>
<keyword evidence="12" id="KW-0560">Oxidoreductase</keyword>
<evidence type="ECO:0000259" key="22">
    <source>
        <dbReference type="PROSITE" id="PS51184"/>
    </source>
</evidence>
<dbReference type="EC" id="1.14.11.27" evidence="5"/>
<dbReference type="AlphaFoldDB" id="A0A161TQ34"/>
<dbReference type="InParanoid" id="A0A161TQ34"/>
<dbReference type="OMA" id="NDATSWI"/>
<dbReference type="OrthoDB" id="5876800at2759"/>
<dbReference type="InterPro" id="IPR019786">
    <property type="entry name" value="Zinc_finger_PHD-type_CS"/>
</dbReference>
<dbReference type="FunCoup" id="A0A161TQ34">
    <property type="interactions" value="12"/>
</dbReference>
<dbReference type="Pfam" id="PF02373">
    <property type="entry name" value="JmjC"/>
    <property type="match status" value="1"/>
</dbReference>
<dbReference type="PROSITE" id="PS50016">
    <property type="entry name" value="ZF_PHD_2"/>
    <property type="match status" value="1"/>
</dbReference>
<keyword evidence="7" id="KW-0479">Metal-binding</keyword>
<dbReference type="InterPro" id="IPR001138">
    <property type="entry name" value="Zn2Cys6_DnaBD"/>
</dbReference>
<keyword evidence="15" id="KW-0804">Transcription</keyword>
<evidence type="ECO:0000256" key="5">
    <source>
        <dbReference type="ARBA" id="ARBA00013246"/>
    </source>
</evidence>
<dbReference type="Proteomes" id="UP000076632">
    <property type="component" value="Unassembled WGS sequence"/>
</dbReference>
<evidence type="ECO:0000256" key="1">
    <source>
        <dbReference type="ARBA" id="ARBA00001954"/>
    </source>
</evidence>
<dbReference type="EMBL" id="KV407456">
    <property type="protein sequence ID" value="KZF24406.1"/>
    <property type="molecule type" value="Genomic_DNA"/>
</dbReference>
<evidence type="ECO:0000256" key="18">
    <source>
        <dbReference type="ARBA" id="ARBA00047915"/>
    </source>
</evidence>
<evidence type="ECO:0000256" key="2">
    <source>
        <dbReference type="ARBA" id="ARBA00003909"/>
    </source>
</evidence>
<dbReference type="SUPFAM" id="SSF57903">
    <property type="entry name" value="FYVE/PHD zinc finger"/>
    <property type="match status" value="1"/>
</dbReference>
<comment type="subcellular location">
    <subcellularLocation>
        <location evidence="3">Nucleus</location>
    </subcellularLocation>
</comment>
<evidence type="ECO:0000256" key="16">
    <source>
        <dbReference type="ARBA" id="ARBA00023242"/>
    </source>
</evidence>
<comment type="cofactor">
    <cofactor evidence="1">
        <name>Fe(2+)</name>
        <dbReference type="ChEBI" id="CHEBI:29033"/>
    </cofactor>
</comment>
<dbReference type="PROSITE" id="PS51184">
    <property type="entry name" value="JMJC"/>
    <property type="match status" value="1"/>
</dbReference>
<dbReference type="Gene3D" id="2.60.120.650">
    <property type="entry name" value="Cupin"/>
    <property type="match status" value="2"/>
</dbReference>
<keyword evidence="13" id="KW-0408">Iron</keyword>
<evidence type="ECO:0000256" key="8">
    <source>
        <dbReference type="ARBA" id="ARBA00022771"/>
    </source>
</evidence>
<name>A0A161TQ34_XYLHT</name>
<dbReference type="CDD" id="cd00067">
    <property type="entry name" value="GAL4"/>
    <property type="match status" value="1"/>
</dbReference>
<feature type="region of interest" description="Disordered" evidence="20">
    <location>
        <begin position="811"/>
        <end position="853"/>
    </location>
</feature>
<evidence type="ECO:0000256" key="15">
    <source>
        <dbReference type="ARBA" id="ARBA00023163"/>
    </source>
</evidence>
<dbReference type="GO" id="GO:0000981">
    <property type="term" value="F:DNA-binding transcription factor activity, RNA polymerase II-specific"/>
    <property type="evidence" value="ECO:0007669"/>
    <property type="project" value="InterPro"/>
</dbReference>
<dbReference type="SMART" id="SM00558">
    <property type="entry name" value="JmjC"/>
    <property type="match status" value="1"/>
</dbReference>
<evidence type="ECO:0000256" key="6">
    <source>
        <dbReference type="ARBA" id="ARBA00015153"/>
    </source>
</evidence>
<evidence type="ECO:0000259" key="21">
    <source>
        <dbReference type="PROSITE" id="PS50016"/>
    </source>
</evidence>
<dbReference type="InterPro" id="IPR041070">
    <property type="entry name" value="JHD"/>
</dbReference>
<accession>A0A161TQ34</accession>
<evidence type="ECO:0000256" key="7">
    <source>
        <dbReference type="ARBA" id="ARBA00022723"/>
    </source>
</evidence>
<evidence type="ECO:0000313" key="23">
    <source>
        <dbReference type="EMBL" id="KZF24406.1"/>
    </source>
</evidence>
<reference evidence="23 24" key="1">
    <citation type="journal article" date="2016" name="Fungal Biol.">
        <title>The genome of Xylona heveae provides a window into fungal endophytism.</title>
        <authorList>
            <person name="Gazis R."/>
            <person name="Kuo A."/>
            <person name="Riley R."/>
            <person name="LaButti K."/>
            <person name="Lipzen A."/>
            <person name="Lin J."/>
            <person name="Amirebrahimi M."/>
            <person name="Hesse C.N."/>
            <person name="Spatafora J.W."/>
            <person name="Henrissat B."/>
            <person name="Hainaut M."/>
            <person name="Grigoriev I.V."/>
            <person name="Hibbett D.S."/>
        </authorList>
    </citation>
    <scope>NUCLEOTIDE SEQUENCE [LARGE SCALE GENOMIC DNA]</scope>
    <source>
        <strain evidence="23 24">TC161</strain>
    </source>
</reference>
<evidence type="ECO:0000256" key="20">
    <source>
        <dbReference type="SAM" id="MobiDB-lite"/>
    </source>
</evidence>
<dbReference type="InterPro" id="IPR001965">
    <property type="entry name" value="Znf_PHD"/>
</dbReference>
<dbReference type="CDD" id="cd15517">
    <property type="entry name" value="PHD_TCF19_like"/>
    <property type="match status" value="1"/>
</dbReference>
<evidence type="ECO:0000256" key="14">
    <source>
        <dbReference type="ARBA" id="ARBA00023015"/>
    </source>
</evidence>
<keyword evidence="14" id="KW-0805">Transcription regulation</keyword>
<organism evidence="23 24">
    <name type="scientific">Xylona heveae (strain CBS 132557 / TC161)</name>
    <dbReference type="NCBI Taxonomy" id="1328760"/>
    <lineage>
        <taxon>Eukaryota</taxon>
        <taxon>Fungi</taxon>
        <taxon>Dikarya</taxon>
        <taxon>Ascomycota</taxon>
        <taxon>Pezizomycotina</taxon>
        <taxon>Xylonomycetes</taxon>
        <taxon>Xylonales</taxon>
        <taxon>Xylonaceae</taxon>
        <taxon>Xylona</taxon>
    </lineage>
</organism>
<gene>
    <name evidence="23" type="ORF">L228DRAFT_209599</name>
</gene>
<dbReference type="SMART" id="SM00249">
    <property type="entry name" value="PHD"/>
    <property type="match status" value="1"/>
</dbReference>
<evidence type="ECO:0000256" key="12">
    <source>
        <dbReference type="ARBA" id="ARBA00023002"/>
    </source>
</evidence>
<comment type="function">
    <text evidence="2">Histone demethylase that specifically demethylates 'Lys-36' of histone H3, thereby playing a central role in histone code.</text>
</comment>
<comment type="similarity">
    <text evidence="4">Belongs to the JHDM1 histone demethylase family.</text>
</comment>
<dbReference type="STRING" id="1328760.A0A161TQ34"/>
<dbReference type="Pfam" id="PF17811">
    <property type="entry name" value="JHD"/>
    <property type="match status" value="1"/>
</dbReference>
<dbReference type="InterPro" id="IPR011011">
    <property type="entry name" value="Znf_FYVE_PHD"/>
</dbReference>
<dbReference type="GeneID" id="28894956"/>
<evidence type="ECO:0000256" key="19">
    <source>
        <dbReference type="PROSITE-ProRule" id="PRU00146"/>
    </source>
</evidence>
<keyword evidence="24" id="KW-1185">Reference proteome</keyword>
<dbReference type="PROSITE" id="PS01359">
    <property type="entry name" value="ZF_PHD_1"/>
    <property type="match status" value="1"/>
</dbReference>
<dbReference type="RefSeq" id="XP_018189961.1">
    <property type="nucleotide sequence ID" value="XM_018329819.1"/>
</dbReference>
<dbReference type="Pfam" id="PF00628">
    <property type="entry name" value="PHD"/>
    <property type="match status" value="1"/>
</dbReference>
<evidence type="ECO:0000256" key="4">
    <source>
        <dbReference type="ARBA" id="ARBA00008037"/>
    </source>
</evidence>
<evidence type="ECO:0000256" key="10">
    <source>
        <dbReference type="ARBA" id="ARBA00022853"/>
    </source>
</evidence>
<dbReference type="InterPro" id="IPR003347">
    <property type="entry name" value="JmjC_dom"/>
</dbReference>
<evidence type="ECO:0000256" key="9">
    <source>
        <dbReference type="ARBA" id="ARBA00022833"/>
    </source>
</evidence>
<dbReference type="InterPro" id="IPR019787">
    <property type="entry name" value="Znf_PHD-finger"/>
</dbReference>
<keyword evidence="16" id="KW-0539">Nucleus</keyword>
<evidence type="ECO:0000256" key="17">
    <source>
        <dbReference type="ARBA" id="ARBA00031083"/>
    </source>
</evidence>
<dbReference type="PANTHER" id="PTHR23123">
    <property type="entry name" value="PHD/F-BOX CONTAINING PROTEIN"/>
    <property type="match status" value="1"/>
</dbReference>
<evidence type="ECO:0000256" key="3">
    <source>
        <dbReference type="ARBA" id="ARBA00004123"/>
    </source>
</evidence>
<dbReference type="GO" id="GO:0005634">
    <property type="term" value="C:nucleus"/>
    <property type="evidence" value="ECO:0007669"/>
    <property type="project" value="UniProtKB-SubCell"/>
</dbReference>
<proteinExistence type="inferred from homology"/>
<sequence>MDDVLRDDQNNTHLSHEAETLAGQGAVCAGCNFSRNTLDGDTNDATSWISCDGCKRWFHFACAGFKNEREVRSVDKFNCRECRPTCGPTTFVRKSSRAHTAIDYAELNEGIIRVTDESPEHHYIKPIKEGTIKFLPDNFLRMPPELVTADFFEKGNGMKEPVVIPAHLNPRPQVWASAEDVKRYPEQPQEPAIENGDDGSSDILYDEVPDVGQDALDMVIPQNLSVQDVAELYGPEEKVEVIDVKSQEGEGKNWNMRRWADYYESKGDKVIRNVISLEVSSSKLGRLIRRPKVVRDLDLQDSVWPAEGKAKGDFPKVQFYCLMSVADCFTDFHIDFGGSSVFYHVLKGKKTFFFISPKQKNLKKYEEWCMSPAQNWTFLPDQTKECYRVDLSEGDTMLIPSGWIHAVWTPENSLVIGGNFLTRLNYGMQIRIAEVEKATKVARKFRYPHFQKVLWYTAIKYLEDDPLPESVINDFYSGRKFSRETPTYYDFNKWGDNSTPGAENYHSRYYSQYELEGLPDLARYLLRTALISMGNITDGITVDTRNAVTRSIPKGHGEPLQIVKNFAMWSAWKRGNEHIPHWAYPDVVPAEALPKSQGKKLSAAAIKKLERQAAMEAYRAAPERQSVRQQSQAEAAALKRADGSPTKVEPVWGEDRKRKASTSSTANGVMDGHTPKRPKKALSTPKTSVLGPRRVACDACRRRRIRCKHKDDLLSGSATSHHGAPSVFVPVTGYPTFSRDLNSDFGPDYSVQNGEVPSFVTNSSRLPTEAIQATNVASGDQAPMQTPDARKIRNKACSNCRKSKRRCIHDEYGNVDPIKVQEASMSRTSGASAKRRAKVDEQDPRAPKKVKRE</sequence>
<keyword evidence="10" id="KW-0156">Chromatin regulator</keyword>
<evidence type="ECO:0000313" key="24">
    <source>
        <dbReference type="Proteomes" id="UP000076632"/>
    </source>
</evidence>
<feature type="region of interest" description="Disordered" evidence="20">
    <location>
        <begin position="620"/>
        <end position="689"/>
    </location>
</feature>
<feature type="domain" description="PHD-type" evidence="21">
    <location>
        <begin position="25"/>
        <end position="85"/>
    </location>
</feature>